<keyword evidence="4" id="KW-0560">Oxidoreductase</keyword>
<keyword evidence="10" id="KW-1185">Reference proteome</keyword>
<dbReference type="STRING" id="869212.Turpa_2431"/>
<evidence type="ECO:0000313" key="10">
    <source>
        <dbReference type="Proteomes" id="UP000006048"/>
    </source>
</evidence>
<dbReference type="InterPro" id="IPR006694">
    <property type="entry name" value="Fatty_acid_hydroxylase"/>
</dbReference>
<evidence type="ECO:0000256" key="6">
    <source>
        <dbReference type="ARBA" id="ARBA00023136"/>
    </source>
</evidence>
<evidence type="ECO:0000256" key="3">
    <source>
        <dbReference type="ARBA" id="ARBA00022989"/>
    </source>
</evidence>
<evidence type="ECO:0000256" key="4">
    <source>
        <dbReference type="ARBA" id="ARBA00023002"/>
    </source>
</evidence>
<dbReference type="GO" id="GO:0008610">
    <property type="term" value="P:lipid biosynthetic process"/>
    <property type="evidence" value="ECO:0007669"/>
    <property type="project" value="InterPro"/>
</dbReference>
<evidence type="ECO:0000259" key="8">
    <source>
        <dbReference type="Pfam" id="PF04116"/>
    </source>
</evidence>
<dbReference type="KEGG" id="tpx:Turpa_2431"/>
<dbReference type="PANTHER" id="PTHR21624:SF1">
    <property type="entry name" value="ALKYLGLYCEROL MONOOXYGENASE"/>
    <property type="match status" value="1"/>
</dbReference>
<dbReference type="EMBL" id="CP002959">
    <property type="protein sequence ID" value="AFM13073.1"/>
    <property type="molecule type" value="Genomic_DNA"/>
</dbReference>
<evidence type="ECO:0000256" key="5">
    <source>
        <dbReference type="ARBA" id="ARBA00023098"/>
    </source>
</evidence>
<evidence type="ECO:0000256" key="2">
    <source>
        <dbReference type="ARBA" id="ARBA00022692"/>
    </source>
</evidence>
<dbReference type="GO" id="GO:0050479">
    <property type="term" value="F:glyceryl-ether monooxygenase activity"/>
    <property type="evidence" value="ECO:0007669"/>
    <property type="project" value="TreeGrafter"/>
</dbReference>
<feature type="domain" description="Fatty acid hydroxylase" evidence="8">
    <location>
        <begin position="84"/>
        <end position="216"/>
    </location>
</feature>
<keyword evidence="2 7" id="KW-0812">Transmembrane</keyword>
<dbReference type="RefSeq" id="WP_014803579.1">
    <property type="nucleotide sequence ID" value="NC_018020.1"/>
</dbReference>
<evidence type="ECO:0000256" key="7">
    <source>
        <dbReference type="SAM" id="Phobius"/>
    </source>
</evidence>
<gene>
    <name evidence="9" type="ordered locus">Turpa_2431</name>
</gene>
<dbReference type="GO" id="GO:0012505">
    <property type="term" value="C:endomembrane system"/>
    <property type="evidence" value="ECO:0007669"/>
    <property type="project" value="UniProtKB-SubCell"/>
</dbReference>
<reference evidence="9 10" key="1">
    <citation type="submission" date="2012-06" db="EMBL/GenBank/DDBJ databases">
        <title>The complete chromosome of genome of Turneriella parva DSM 21527.</title>
        <authorList>
            <consortium name="US DOE Joint Genome Institute (JGI-PGF)"/>
            <person name="Lucas S."/>
            <person name="Han J."/>
            <person name="Lapidus A."/>
            <person name="Bruce D."/>
            <person name="Goodwin L."/>
            <person name="Pitluck S."/>
            <person name="Peters L."/>
            <person name="Kyrpides N."/>
            <person name="Mavromatis K."/>
            <person name="Ivanova N."/>
            <person name="Mikhailova N."/>
            <person name="Chertkov O."/>
            <person name="Detter J.C."/>
            <person name="Tapia R."/>
            <person name="Han C."/>
            <person name="Land M."/>
            <person name="Hauser L."/>
            <person name="Markowitz V."/>
            <person name="Cheng J.-F."/>
            <person name="Hugenholtz P."/>
            <person name="Woyke T."/>
            <person name="Wu D."/>
            <person name="Gronow S."/>
            <person name="Wellnitz S."/>
            <person name="Brambilla E."/>
            <person name="Klenk H.-P."/>
            <person name="Eisen J.A."/>
        </authorList>
    </citation>
    <scope>NUCLEOTIDE SEQUENCE [LARGE SCALE GENOMIC DNA]</scope>
    <source>
        <strain evidence="10">ATCC BAA-1111 / DSM 21527 / NCTC 11395 / H</strain>
    </source>
</reference>
<proteinExistence type="predicted"/>
<dbReference type="InterPro" id="IPR051689">
    <property type="entry name" value="Sterol_desaturase/TMEM195"/>
</dbReference>
<feature type="transmembrane region" description="Helical" evidence="7">
    <location>
        <begin position="46"/>
        <end position="67"/>
    </location>
</feature>
<dbReference type="PANTHER" id="PTHR21624">
    <property type="entry name" value="STEROL DESATURASE-RELATED PROTEIN"/>
    <property type="match status" value="1"/>
</dbReference>
<sequence length="293" mass="34456">MEKQKFLVYAFPVLLILALVEALIYRRLTKRDFAWKESAASIGVAVGYRTSVVLATMVTGGLFLWFETIRPWRFTMDKWYHWVGLFWGLEFCYYWFHRASHEVRWFWATHAVHHSPEHLNFSAAYRLGWTGHITGSYFFFAPLIVLGYDAKIVFMMLGINLLYQFWLHTELIPKLGWFEYFFNTPSHHRVHHSTNAQYLDCNYGGVVIIFDRMFGTFVAEDEKDPCRYGLITQVKSNNPFKIAFHEWIKVLKDLHTSRSLKDVVGFLFARPGWRPDGKGLTTKNLKMTETVTP</sequence>
<comment type="subcellular location">
    <subcellularLocation>
        <location evidence="1">Endomembrane system</location>
        <topology evidence="1">Multi-pass membrane protein</topology>
    </subcellularLocation>
</comment>
<organism evidence="9 10">
    <name type="scientific">Turneriella parva (strain ATCC BAA-1111 / DSM 21527 / NCTC 11395 / H)</name>
    <name type="common">Leptospira parva</name>
    <dbReference type="NCBI Taxonomy" id="869212"/>
    <lineage>
        <taxon>Bacteria</taxon>
        <taxon>Pseudomonadati</taxon>
        <taxon>Spirochaetota</taxon>
        <taxon>Spirochaetia</taxon>
        <taxon>Leptospirales</taxon>
        <taxon>Leptospiraceae</taxon>
        <taxon>Turneriella</taxon>
    </lineage>
</organism>
<dbReference type="Pfam" id="PF04116">
    <property type="entry name" value="FA_hydroxylase"/>
    <property type="match status" value="1"/>
</dbReference>
<evidence type="ECO:0000313" key="9">
    <source>
        <dbReference type="EMBL" id="AFM13073.1"/>
    </source>
</evidence>
<dbReference type="AlphaFoldDB" id="I4B716"/>
<evidence type="ECO:0000256" key="1">
    <source>
        <dbReference type="ARBA" id="ARBA00004127"/>
    </source>
</evidence>
<dbReference type="GO" id="GO:0016020">
    <property type="term" value="C:membrane"/>
    <property type="evidence" value="ECO:0007669"/>
    <property type="project" value="GOC"/>
</dbReference>
<feature type="transmembrane region" description="Helical" evidence="7">
    <location>
        <begin position="79"/>
        <end position="96"/>
    </location>
</feature>
<dbReference type="PATRIC" id="fig|869212.3.peg.2446"/>
<protein>
    <submittedName>
        <fullName evidence="9">Fatty acid hydroxylase</fullName>
    </submittedName>
</protein>
<dbReference type="GO" id="GO:0005506">
    <property type="term" value="F:iron ion binding"/>
    <property type="evidence" value="ECO:0007669"/>
    <property type="project" value="InterPro"/>
</dbReference>
<keyword evidence="3 7" id="KW-1133">Transmembrane helix</keyword>
<accession>I4B716</accession>
<keyword evidence="5" id="KW-0443">Lipid metabolism</keyword>
<dbReference type="HOGENOM" id="CLU_033631_1_1_12"/>
<name>I4B716_TURPD</name>
<keyword evidence="6 7" id="KW-0472">Membrane</keyword>
<dbReference type="OrthoDB" id="9770329at2"/>
<dbReference type="GO" id="GO:0006643">
    <property type="term" value="P:membrane lipid metabolic process"/>
    <property type="evidence" value="ECO:0007669"/>
    <property type="project" value="TreeGrafter"/>
</dbReference>
<dbReference type="Proteomes" id="UP000006048">
    <property type="component" value="Chromosome"/>
</dbReference>